<dbReference type="GeneID" id="88176039"/>
<protein>
    <submittedName>
        <fullName evidence="1">Uncharacterized protein</fullName>
    </submittedName>
</protein>
<dbReference type="KEGG" id="asau:88176039"/>
<gene>
    <name evidence="1" type="ORF">PUMCH_004979</name>
</gene>
<sequence>MFTKKKYSRKQTRRKPLKRRVIRRKQILRPKDDPFPYEKPSFDASGVASYAWMNVTSGCLNKSLFESPKIGIAPSLRQICAKALAANADSICPSYLKEASWECWQLVWENILQQGMDLPTLFRSFAAAFGGESSFRSHTPVEGIIERVHGTIADRKRSALLTCLIPTNLKHRLENVFSNVSVFDFSAFVGTLRDSCTIIDCSRMPVFTSSQLLALCNIPTVKAIDISYNQAVDDQFLYTLNTCLVTRKSQLKLIRVCGCNAVTNRGIMALLEAREESLLIYIETNNRLATESMFISRFMAELDLSDDAPIPGTRWKAITSDKSSFTVLGRCSLAMKIHFLLRVKRFIDVPDLLWDFKFFDKVAGHDTTTEEFHDSAWRLRLQFANMRKTDIPYMYIKDEDMTVVPRLVNPQKPKISAHPELKALVSGSNSSGRKMKHVKTDANLFFFGA</sequence>
<dbReference type="AlphaFoldDB" id="A0AAX4HGR8"/>
<dbReference type="InterPro" id="IPR032675">
    <property type="entry name" value="LRR_dom_sf"/>
</dbReference>
<dbReference type="RefSeq" id="XP_062879964.1">
    <property type="nucleotide sequence ID" value="XM_063023894.1"/>
</dbReference>
<organism evidence="1 2">
    <name type="scientific">Australozyma saopauloensis</name>
    <dbReference type="NCBI Taxonomy" id="291208"/>
    <lineage>
        <taxon>Eukaryota</taxon>
        <taxon>Fungi</taxon>
        <taxon>Dikarya</taxon>
        <taxon>Ascomycota</taxon>
        <taxon>Saccharomycotina</taxon>
        <taxon>Pichiomycetes</taxon>
        <taxon>Metschnikowiaceae</taxon>
        <taxon>Australozyma</taxon>
    </lineage>
</organism>
<evidence type="ECO:0000313" key="1">
    <source>
        <dbReference type="EMBL" id="WPK27586.1"/>
    </source>
</evidence>
<name>A0AAX4HGR8_9ASCO</name>
<dbReference type="EMBL" id="CP138900">
    <property type="protein sequence ID" value="WPK27586.1"/>
    <property type="molecule type" value="Genomic_DNA"/>
</dbReference>
<proteinExistence type="predicted"/>
<dbReference type="Proteomes" id="UP001338582">
    <property type="component" value="Chromosome 7"/>
</dbReference>
<reference evidence="1 2" key="1">
    <citation type="submission" date="2023-10" db="EMBL/GenBank/DDBJ databases">
        <title>Draft Genome Sequence of Candida saopaulonensis from a very Premature Infant with Sepsis.</title>
        <authorList>
            <person name="Ning Y."/>
            <person name="Dai R."/>
            <person name="Xiao M."/>
            <person name="Xu Y."/>
            <person name="Yan Q."/>
            <person name="Zhang L."/>
        </authorList>
    </citation>
    <scope>NUCLEOTIDE SEQUENCE [LARGE SCALE GENOMIC DNA]</scope>
    <source>
        <strain evidence="1 2">19XY460</strain>
    </source>
</reference>
<keyword evidence="2" id="KW-1185">Reference proteome</keyword>
<accession>A0AAX4HGR8</accession>
<dbReference type="Gene3D" id="3.80.10.10">
    <property type="entry name" value="Ribonuclease Inhibitor"/>
    <property type="match status" value="1"/>
</dbReference>
<evidence type="ECO:0000313" key="2">
    <source>
        <dbReference type="Proteomes" id="UP001338582"/>
    </source>
</evidence>